<evidence type="ECO:0000259" key="1">
    <source>
        <dbReference type="Pfam" id="PF19066"/>
    </source>
</evidence>
<protein>
    <recommendedName>
        <fullName evidence="1">Minor capsid protein P9 transmembrane helices domain-containing protein</fullName>
    </recommendedName>
</protein>
<reference evidence="2" key="1">
    <citation type="journal article" date="2020" name="Nature">
        <title>Giant virus diversity and host interactions through global metagenomics.</title>
        <authorList>
            <person name="Schulz F."/>
            <person name="Roux S."/>
            <person name="Paez-Espino D."/>
            <person name="Jungbluth S."/>
            <person name="Walsh D.A."/>
            <person name="Denef V.J."/>
            <person name="McMahon K.D."/>
            <person name="Konstantinidis K.T."/>
            <person name="Eloe-Fadrosh E.A."/>
            <person name="Kyrpides N.C."/>
            <person name="Woyke T."/>
        </authorList>
    </citation>
    <scope>NUCLEOTIDE SEQUENCE</scope>
    <source>
        <strain evidence="2">GVMAG-M-3300027206-1</strain>
    </source>
</reference>
<dbReference type="Pfam" id="PF19066">
    <property type="entry name" value="P9_TM"/>
    <property type="match status" value="1"/>
</dbReference>
<evidence type="ECO:0000313" key="2">
    <source>
        <dbReference type="EMBL" id="QHU03694.1"/>
    </source>
</evidence>
<accession>A0A6C0JJ67</accession>
<sequence length="225" mass="25266">MKVWFDDPQQLTRSDQVLQFWPTKEQTPEDRINAASRFIIYATCIIYISRRDPRIFVLGGTILSVLYVMYKSKMIKEGYGISVNGDERGCQMPTVDNPMGNVLMTDYTDAPNRLEACYASSVRPFIKTYLDDRIPYDAGRSRSSLPQYQRNAAARQFVTAPVSKIPGDQTSFAEWCYGPKNGRDCRTNPEMCSPNSRGVQLEAFAGLDASGDSRVSHRGYGIGPS</sequence>
<dbReference type="InterPro" id="IPR043915">
    <property type="entry name" value="P9_TM"/>
</dbReference>
<proteinExistence type="predicted"/>
<dbReference type="EMBL" id="MN740385">
    <property type="protein sequence ID" value="QHU03694.1"/>
    <property type="molecule type" value="Genomic_DNA"/>
</dbReference>
<organism evidence="2">
    <name type="scientific">viral metagenome</name>
    <dbReference type="NCBI Taxonomy" id="1070528"/>
    <lineage>
        <taxon>unclassified sequences</taxon>
        <taxon>metagenomes</taxon>
        <taxon>organismal metagenomes</taxon>
    </lineage>
</organism>
<name>A0A6C0JJ67_9ZZZZ</name>
<dbReference type="AlphaFoldDB" id="A0A6C0JJ67"/>
<feature type="domain" description="Minor capsid protein P9 transmembrane helices" evidence="1">
    <location>
        <begin position="3"/>
        <end position="71"/>
    </location>
</feature>